<evidence type="ECO:0000313" key="5">
    <source>
        <dbReference type="Proteomes" id="UP000614424"/>
    </source>
</evidence>
<sequence>MFTLKSLKRALIAGAITLSIPAIANAVPSLGVYPSPIVGAYEEHLGHYALPIDGPTGITIWYGDNSAMSSAEKASHVWLLTNSANGLSFSFGGTDFEAVTLPGKKTIDAYKDQLPAAGVQYFGVNLGNVLSAGWGPAPDAFAPGEFYFRSGTINYTGLGPNDWLFSVADNPNGVDVKDPNSPKTTASSAVPEPASMLLFGTGLVGLFGYGRRKRKK</sequence>
<accession>A0A8J6NE16</accession>
<feature type="transmembrane region" description="Helical" evidence="1">
    <location>
        <begin position="193"/>
        <end position="210"/>
    </location>
</feature>
<organism evidence="4 5">
    <name type="scientific">Candidatus Desulfobia pelagia</name>
    <dbReference type="NCBI Taxonomy" id="2841692"/>
    <lineage>
        <taxon>Bacteria</taxon>
        <taxon>Pseudomonadati</taxon>
        <taxon>Thermodesulfobacteriota</taxon>
        <taxon>Desulfobulbia</taxon>
        <taxon>Desulfobulbales</taxon>
        <taxon>Desulfobulbaceae</taxon>
        <taxon>Candidatus Desulfobia</taxon>
    </lineage>
</organism>
<keyword evidence="1" id="KW-1133">Transmembrane helix</keyword>
<protein>
    <submittedName>
        <fullName evidence="4">PEP-CTERM sorting domain-containing protein</fullName>
    </submittedName>
</protein>
<dbReference type="Pfam" id="PF07589">
    <property type="entry name" value="PEP-CTERM"/>
    <property type="match status" value="1"/>
</dbReference>
<feature type="signal peptide" evidence="2">
    <location>
        <begin position="1"/>
        <end position="24"/>
    </location>
</feature>
<proteinExistence type="predicted"/>
<dbReference type="InterPro" id="IPR013424">
    <property type="entry name" value="Ice-binding_C"/>
</dbReference>
<feature type="domain" description="Ice-binding protein C-terminal" evidence="3">
    <location>
        <begin position="189"/>
        <end position="212"/>
    </location>
</feature>
<keyword evidence="1" id="KW-0472">Membrane</keyword>
<name>A0A8J6NE16_9BACT</name>
<evidence type="ECO:0000256" key="2">
    <source>
        <dbReference type="SAM" id="SignalP"/>
    </source>
</evidence>
<comment type="caution">
    <text evidence="4">The sequence shown here is derived from an EMBL/GenBank/DDBJ whole genome shotgun (WGS) entry which is preliminary data.</text>
</comment>
<dbReference type="NCBIfam" id="TIGR02595">
    <property type="entry name" value="PEP_CTERM"/>
    <property type="match status" value="1"/>
</dbReference>
<keyword evidence="1" id="KW-0812">Transmembrane</keyword>
<feature type="chain" id="PRO_5035164192" evidence="2">
    <location>
        <begin position="25"/>
        <end position="216"/>
    </location>
</feature>
<dbReference type="EMBL" id="JACNJZ010000192">
    <property type="protein sequence ID" value="MBC8318856.1"/>
    <property type="molecule type" value="Genomic_DNA"/>
</dbReference>
<reference evidence="4 5" key="1">
    <citation type="submission" date="2020-08" db="EMBL/GenBank/DDBJ databases">
        <title>Bridging the membrane lipid divide: bacteria of the FCB group superphylum have the potential to synthesize archaeal ether lipids.</title>
        <authorList>
            <person name="Villanueva L."/>
            <person name="Von Meijenfeldt F.A.B."/>
            <person name="Westbye A.B."/>
            <person name="Yadav S."/>
            <person name="Hopmans E.C."/>
            <person name="Dutilh B.E."/>
            <person name="Sinninghe Damste J.S."/>
        </authorList>
    </citation>
    <scope>NUCLEOTIDE SEQUENCE [LARGE SCALE GENOMIC DNA]</scope>
    <source>
        <strain evidence="4">NIOZ-UU47</strain>
    </source>
</reference>
<evidence type="ECO:0000259" key="3">
    <source>
        <dbReference type="Pfam" id="PF07589"/>
    </source>
</evidence>
<evidence type="ECO:0000256" key="1">
    <source>
        <dbReference type="SAM" id="Phobius"/>
    </source>
</evidence>
<dbReference type="Proteomes" id="UP000614424">
    <property type="component" value="Unassembled WGS sequence"/>
</dbReference>
<evidence type="ECO:0000313" key="4">
    <source>
        <dbReference type="EMBL" id="MBC8318856.1"/>
    </source>
</evidence>
<keyword evidence="2" id="KW-0732">Signal</keyword>
<dbReference type="AlphaFoldDB" id="A0A8J6NE16"/>
<gene>
    <name evidence="4" type="ORF">H8E41_13205</name>
</gene>